<keyword evidence="1" id="KW-0472">Membrane</keyword>
<dbReference type="RefSeq" id="WP_406857216.1">
    <property type="nucleotide sequence ID" value="NZ_CP157484.1"/>
</dbReference>
<dbReference type="Pfam" id="PF09955">
    <property type="entry name" value="DUF2189"/>
    <property type="match status" value="1"/>
</dbReference>
<sequence length="273" mass="29842">MAKRSAGDLGSLSRNTSWRPKLAQSLPVRRISVGDIQISLRRGFEDFWAMPSHLFFLGLIYPAFGLFVGNIVLEYRIFPMLFPLVAGLTLVGPFVALGLYEVSRQREIGRDPTWTQVFELLHHSSRGKILELGLFLTALYFAWLVAAILLFRWILGPTMPATLVGFVHDVLSTPRGWALIVIGNGVGLLFAAAVLLVSVVSFPLLLDRRISVNAAIATSMQAVLVNPWPMTAWGLVVAAGILAGVLTLLVGLALTVPILGHATWHLYRAVVPP</sequence>
<feature type="transmembrane region" description="Helical" evidence="1">
    <location>
        <begin position="235"/>
        <end position="259"/>
    </location>
</feature>
<gene>
    <name evidence="2" type="ORF">ABEG18_06175</name>
</gene>
<accession>A0AAU7JJF8</accession>
<feature type="transmembrane region" description="Helical" evidence="1">
    <location>
        <begin position="80"/>
        <end position="100"/>
    </location>
</feature>
<feature type="transmembrane region" description="Helical" evidence="1">
    <location>
        <begin position="47"/>
        <end position="68"/>
    </location>
</feature>
<evidence type="ECO:0000313" key="2">
    <source>
        <dbReference type="EMBL" id="XBO40360.1"/>
    </source>
</evidence>
<name>A0AAU7JJF8_9HYPH</name>
<dbReference type="AlphaFoldDB" id="A0AAU7JJF8"/>
<dbReference type="InterPro" id="IPR018692">
    <property type="entry name" value="DUF2189"/>
</dbReference>
<feature type="transmembrane region" description="Helical" evidence="1">
    <location>
        <begin position="210"/>
        <end position="229"/>
    </location>
</feature>
<organism evidence="2">
    <name type="scientific">Alsobacter sp. KACC 23698</name>
    <dbReference type="NCBI Taxonomy" id="3149229"/>
    <lineage>
        <taxon>Bacteria</taxon>
        <taxon>Pseudomonadati</taxon>
        <taxon>Pseudomonadota</taxon>
        <taxon>Alphaproteobacteria</taxon>
        <taxon>Hyphomicrobiales</taxon>
        <taxon>Alsobacteraceae</taxon>
        <taxon>Alsobacter</taxon>
    </lineage>
</organism>
<feature type="transmembrane region" description="Helical" evidence="1">
    <location>
        <begin position="175"/>
        <end position="198"/>
    </location>
</feature>
<reference evidence="2" key="1">
    <citation type="submission" date="2024-05" db="EMBL/GenBank/DDBJ databases">
        <authorList>
            <person name="Kim S."/>
            <person name="Heo J."/>
            <person name="Choi H."/>
            <person name="Choi Y."/>
            <person name="Kwon S.-W."/>
            <person name="Kim Y."/>
        </authorList>
    </citation>
    <scope>NUCLEOTIDE SEQUENCE</scope>
    <source>
        <strain evidence="2">KACC 23698</strain>
    </source>
</reference>
<keyword evidence="1" id="KW-1133">Transmembrane helix</keyword>
<feature type="transmembrane region" description="Helical" evidence="1">
    <location>
        <begin position="132"/>
        <end position="155"/>
    </location>
</feature>
<keyword evidence="1" id="KW-0812">Transmembrane</keyword>
<protein>
    <submittedName>
        <fullName evidence="2">DUF2189 domain-containing protein</fullName>
    </submittedName>
</protein>
<proteinExistence type="predicted"/>
<evidence type="ECO:0000256" key="1">
    <source>
        <dbReference type="SAM" id="Phobius"/>
    </source>
</evidence>
<dbReference type="EMBL" id="CP157484">
    <property type="protein sequence ID" value="XBO40360.1"/>
    <property type="molecule type" value="Genomic_DNA"/>
</dbReference>